<dbReference type="SUPFAM" id="SSF103473">
    <property type="entry name" value="MFS general substrate transporter"/>
    <property type="match status" value="1"/>
</dbReference>
<dbReference type="GO" id="GO:0022857">
    <property type="term" value="F:transmembrane transporter activity"/>
    <property type="evidence" value="ECO:0007669"/>
    <property type="project" value="InterPro"/>
</dbReference>
<name>A0A5N7CMS5_PETAA</name>
<dbReference type="AlphaFoldDB" id="A0A5N7CMS5"/>
<comment type="subcellular location">
    <subcellularLocation>
        <location evidence="1">Membrane</location>
        <topology evidence="1">Multi-pass membrane protein</topology>
    </subcellularLocation>
</comment>
<dbReference type="EMBL" id="ML735218">
    <property type="protein sequence ID" value="KAE8395552.1"/>
    <property type="molecule type" value="Genomic_DNA"/>
</dbReference>
<evidence type="ECO:0000256" key="3">
    <source>
        <dbReference type="ARBA" id="ARBA00022989"/>
    </source>
</evidence>
<evidence type="ECO:0000313" key="6">
    <source>
        <dbReference type="EMBL" id="KAE8395552.1"/>
    </source>
</evidence>
<dbReference type="PANTHER" id="PTHR23501">
    <property type="entry name" value="MAJOR FACILITATOR SUPERFAMILY"/>
    <property type="match status" value="1"/>
</dbReference>
<dbReference type="PANTHER" id="PTHR23501:SF59">
    <property type="entry name" value="MAJOR FACILITATOR SUPERFAMILY (MFS) PROFILE DOMAIN-CONTAINING PROTEIN-RELATED"/>
    <property type="match status" value="1"/>
</dbReference>
<organism evidence="6">
    <name type="scientific">Petromyces alliaceus</name>
    <name type="common">Aspergillus alliaceus</name>
    <dbReference type="NCBI Taxonomy" id="209559"/>
    <lineage>
        <taxon>Eukaryota</taxon>
        <taxon>Fungi</taxon>
        <taxon>Dikarya</taxon>
        <taxon>Ascomycota</taxon>
        <taxon>Pezizomycotina</taxon>
        <taxon>Eurotiomycetes</taxon>
        <taxon>Eurotiomycetidae</taxon>
        <taxon>Eurotiales</taxon>
        <taxon>Aspergillaceae</taxon>
        <taxon>Aspergillus</taxon>
        <taxon>Aspergillus subgen. Circumdati</taxon>
    </lineage>
</organism>
<dbReference type="GO" id="GO:0005886">
    <property type="term" value="C:plasma membrane"/>
    <property type="evidence" value="ECO:0007669"/>
    <property type="project" value="TreeGrafter"/>
</dbReference>
<gene>
    <name evidence="6" type="ORF">BDV23DRAFT_178604</name>
</gene>
<dbReference type="Proteomes" id="UP000326877">
    <property type="component" value="Unassembled WGS sequence"/>
</dbReference>
<dbReference type="InterPro" id="IPR036259">
    <property type="entry name" value="MFS_trans_sf"/>
</dbReference>
<dbReference type="OrthoDB" id="4750625at2759"/>
<dbReference type="Pfam" id="PF00083">
    <property type="entry name" value="Sugar_tr"/>
    <property type="match status" value="1"/>
</dbReference>
<feature type="transmembrane region" description="Helical" evidence="5">
    <location>
        <begin position="167"/>
        <end position="189"/>
    </location>
</feature>
<evidence type="ECO:0000256" key="2">
    <source>
        <dbReference type="ARBA" id="ARBA00022692"/>
    </source>
</evidence>
<protein>
    <recommendedName>
        <fullName evidence="7">Major facilitator superfamily domain-containing protein</fullName>
    </recommendedName>
</protein>
<proteinExistence type="predicted"/>
<feature type="transmembrane region" description="Helical" evidence="5">
    <location>
        <begin position="100"/>
        <end position="125"/>
    </location>
</feature>
<reference evidence="6" key="1">
    <citation type="submission" date="2019-04" db="EMBL/GenBank/DDBJ databases">
        <title>Friends and foes A comparative genomics studyof 23 Aspergillus species from section Flavi.</title>
        <authorList>
            <consortium name="DOE Joint Genome Institute"/>
            <person name="Kjaerbolling I."/>
            <person name="Vesth T."/>
            <person name="Frisvad J.C."/>
            <person name="Nybo J.L."/>
            <person name="Theobald S."/>
            <person name="Kildgaard S."/>
            <person name="Isbrandt T."/>
            <person name="Kuo A."/>
            <person name="Sato A."/>
            <person name="Lyhne E.K."/>
            <person name="Kogle M.E."/>
            <person name="Wiebenga A."/>
            <person name="Kun R.S."/>
            <person name="Lubbers R.J."/>
            <person name="Makela M.R."/>
            <person name="Barry K."/>
            <person name="Chovatia M."/>
            <person name="Clum A."/>
            <person name="Daum C."/>
            <person name="Haridas S."/>
            <person name="He G."/>
            <person name="LaButti K."/>
            <person name="Lipzen A."/>
            <person name="Mondo S."/>
            <person name="Riley R."/>
            <person name="Salamov A."/>
            <person name="Simmons B.A."/>
            <person name="Magnuson J.K."/>
            <person name="Henrissat B."/>
            <person name="Mortensen U.H."/>
            <person name="Larsen T.O."/>
            <person name="Devries R.P."/>
            <person name="Grigoriev I.V."/>
            <person name="Machida M."/>
            <person name="Baker S.E."/>
            <person name="Andersen M.R."/>
        </authorList>
    </citation>
    <scope>NUCLEOTIDE SEQUENCE [LARGE SCALE GENOMIC DNA]</scope>
    <source>
        <strain evidence="6">IBT 14317</strain>
    </source>
</reference>
<keyword evidence="3 5" id="KW-1133">Transmembrane helix</keyword>
<evidence type="ECO:0000256" key="5">
    <source>
        <dbReference type="SAM" id="Phobius"/>
    </source>
</evidence>
<sequence>MRYNGVRRDYSSRRKTEADVTVPRYDGFKLPVTGRLVSVTLAAPDADGVLGWDVHICDFAEDGLGAGWNGHRGILEWNLCSTVFQPSTATLSNIFGRRPLISISIVFFIGALVTAIASNVTQILIGRCSQGVGDGGLAMLSEVIRHVQPRIRPGANSRRGLLWCWTFYGNIPFIGINTIFVLFFFRLATPKGSQKRKLRRIDYAGTILFVGSISSFLIPLSWGGIGGGENG</sequence>
<dbReference type="Gene3D" id="1.20.1720.10">
    <property type="entry name" value="Multidrug resistance protein D"/>
    <property type="match status" value="1"/>
</dbReference>
<dbReference type="InterPro" id="IPR005828">
    <property type="entry name" value="MFS_sugar_transport-like"/>
</dbReference>
<evidence type="ECO:0000256" key="4">
    <source>
        <dbReference type="ARBA" id="ARBA00023136"/>
    </source>
</evidence>
<accession>A0A5N7CMS5</accession>
<keyword evidence="2 5" id="KW-0812">Transmembrane</keyword>
<keyword evidence="4 5" id="KW-0472">Membrane</keyword>
<feature type="transmembrane region" description="Helical" evidence="5">
    <location>
        <begin position="201"/>
        <end position="222"/>
    </location>
</feature>
<evidence type="ECO:0000256" key="1">
    <source>
        <dbReference type="ARBA" id="ARBA00004141"/>
    </source>
</evidence>
<evidence type="ECO:0008006" key="7">
    <source>
        <dbReference type="Google" id="ProtNLM"/>
    </source>
</evidence>